<keyword evidence="5 6" id="KW-0472">Membrane</keyword>
<feature type="transmembrane region" description="Helical" evidence="6">
    <location>
        <begin position="67"/>
        <end position="86"/>
    </location>
</feature>
<feature type="transmembrane region" description="Helical" evidence="6">
    <location>
        <begin position="225"/>
        <end position="248"/>
    </location>
</feature>
<dbReference type="PANTHER" id="PTHR23519">
    <property type="entry name" value="AUTOPHAGY-RELATED PROTEIN 22"/>
    <property type="match status" value="1"/>
</dbReference>
<feature type="transmembrane region" description="Helical" evidence="6">
    <location>
        <begin position="12"/>
        <end position="40"/>
    </location>
</feature>
<feature type="transmembrane region" description="Helical" evidence="6">
    <location>
        <begin position="269"/>
        <end position="295"/>
    </location>
</feature>
<evidence type="ECO:0000256" key="4">
    <source>
        <dbReference type="ARBA" id="ARBA00022989"/>
    </source>
</evidence>
<evidence type="ECO:0000256" key="3">
    <source>
        <dbReference type="ARBA" id="ARBA00022692"/>
    </source>
</evidence>
<feature type="transmembrane region" description="Helical" evidence="6">
    <location>
        <begin position="152"/>
        <end position="175"/>
    </location>
</feature>
<dbReference type="AlphaFoldDB" id="A0A972VUF6"/>
<name>A0A972VUF6_9GAMM</name>
<dbReference type="InterPro" id="IPR024671">
    <property type="entry name" value="Atg22-like"/>
</dbReference>
<evidence type="ECO:0000256" key="6">
    <source>
        <dbReference type="SAM" id="Phobius"/>
    </source>
</evidence>
<dbReference type="Proteomes" id="UP000754644">
    <property type="component" value="Unassembled WGS sequence"/>
</dbReference>
<dbReference type="Gene3D" id="1.20.1250.20">
    <property type="entry name" value="MFS general substrate transporter like domains"/>
    <property type="match status" value="1"/>
</dbReference>
<protein>
    <submittedName>
        <fullName evidence="7">MFS transporter</fullName>
    </submittedName>
</protein>
<dbReference type="Pfam" id="PF11700">
    <property type="entry name" value="ATG22"/>
    <property type="match status" value="1"/>
</dbReference>
<keyword evidence="4 6" id="KW-1133">Transmembrane helix</keyword>
<gene>
    <name evidence="7" type="ORF">HQ497_03665</name>
</gene>
<dbReference type="InterPro" id="IPR036259">
    <property type="entry name" value="MFS_trans_sf"/>
</dbReference>
<dbReference type="InterPro" id="IPR050495">
    <property type="entry name" value="ATG22/LtaA_families"/>
</dbReference>
<evidence type="ECO:0000313" key="7">
    <source>
        <dbReference type="EMBL" id="NQV64443.1"/>
    </source>
</evidence>
<keyword evidence="2" id="KW-0813">Transport</keyword>
<feature type="transmembrane region" description="Helical" evidence="6">
    <location>
        <begin position="121"/>
        <end position="146"/>
    </location>
</feature>
<keyword evidence="3 6" id="KW-0812">Transmembrane</keyword>
<organism evidence="7 8">
    <name type="scientific">SAR86 cluster bacterium</name>
    <dbReference type="NCBI Taxonomy" id="2030880"/>
    <lineage>
        <taxon>Bacteria</taxon>
        <taxon>Pseudomonadati</taxon>
        <taxon>Pseudomonadota</taxon>
        <taxon>Gammaproteobacteria</taxon>
        <taxon>SAR86 cluster</taxon>
    </lineage>
</organism>
<dbReference type="SUPFAM" id="SSF103473">
    <property type="entry name" value="MFS general substrate transporter"/>
    <property type="match status" value="1"/>
</dbReference>
<accession>A0A972VUF6</accession>
<dbReference type="GO" id="GO:0012505">
    <property type="term" value="C:endomembrane system"/>
    <property type="evidence" value="ECO:0007669"/>
    <property type="project" value="UniProtKB-SubCell"/>
</dbReference>
<evidence type="ECO:0000256" key="5">
    <source>
        <dbReference type="ARBA" id="ARBA00023136"/>
    </source>
</evidence>
<evidence type="ECO:0000313" key="8">
    <source>
        <dbReference type="Proteomes" id="UP000754644"/>
    </source>
</evidence>
<dbReference type="PANTHER" id="PTHR23519:SF1">
    <property type="entry name" value="AUTOPHAGY-RELATED PROTEIN 22"/>
    <property type="match status" value="1"/>
</dbReference>
<comment type="caution">
    <text evidence="7">The sequence shown here is derived from an EMBL/GenBank/DDBJ whole genome shotgun (WGS) entry which is preliminary data.</text>
</comment>
<reference evidence="7" key="1">
    <citation type="submission" date="2020-05" db="EMBL/GenBank/DDBJ databases">
        <title>Sulfur intermediates as new biogeochemical hubs in an aquatic model microbial ecosystem.</title>
        <authorList>
            <person name="Vigneron A."/>
        </authorList>
    </citation>
    <scope>NUCLEOTIDE SEQUENCE</scope>
    <source>
        <strain evidence="7">Bin.250</strain>
    </source>
</reference>
<evidence type="ECO:0000256" key="1">
    <source>
        <dbReference type="ARBA" id="ARBA00004127"/>
    </source>
</evidence>
<proteinExistence type="predicted"/>
<feature type="transmembrane region" description="Helical" evidence="6">
    <location>
        <begin position="301"/>
        <end position="319"/>
    </location>
</feature>
<evidence type="ECO:0000256" key="2">
    <source>
        <dbReference type="ARBA" id="ARBA00022448"/>
    </source>
</evidence>
<sequence length="328" mass="35217">AMLPGITPVNKLGFVSGLAFSLGNVGGVLLMLFVLLAFSLPGTIDWSFLPATALFGIDQASHEHDRIVGPIAAIWMLLFTLPVLLFTPDGKSSGTPAWHAAKEGVRDVIKTMGQLKHYSNIAIYLLGRMFFIDGMIGVMTFGGVYASGTFHWGTTTLLILGLVTSSSAMIGAFVGGKLDDLLGSIRTLQISIAMSSLVLVTLVSIEPDTILFFVPVSTEPVWSFPYFQSISELMYFGTMQVFAMFFVTGLSSSRTLMARISPPALMTQFFGLFALSGTVTAFLAPLLVATTTAWFQSQRAGFASLVILMVIGSIMLLKVKEEQSTPAP</sequence>
<comment type="subcellular location">
    <subcellularLocation>
        <location evidence="1">Endomembrane system</location>
        <topology evidence="1">Multi-pass membrane protein</topology>
    </subcellularLocation>
</comment>
<feature type="non-terminal residue" evidence="7">
    <location>
        <position position="1"/>
    </location>
</feature>
<dbReference type="EMBL" id="JABMOJ010000132">
    <property type="protein sequence ID" value="NQV64443.1"/>
    <property type="molecule type" value="Genomic_DNA"/>
</dbReference>